<evidence type="ECO:0000313" key="2">
    <source>
        <dbReference type="Proteomes" id="UP000267821"/>
    </source>
</evidence>
<name>A0A3N4LJ69_9PEZI</name>
<organism evidence="1 2">
    <name type="scientific">Terfezia boudieri ATCC MYA-4762</name>
    <dbReference type="NCBI Taxonomy" id="1051890"/>
    <lineage>
        <taxon>Eukaryota</taxon>
        <taxon>Fungi</taxon>
        <taxon>Dikarya</taxon>
        <taxon>Ascomycota</taxon>
        <taxon>Pezizomycotina</taxon>
        <taxon>Pezizomycetes</taxon>
        <taxon>Pezizales</taxon>
        <taxon>Pezizaceae</taxon>
        <taxon>Terfezia</taxon>
    </lineage>
</organism>
<dbReference type="AlphaFoldDB" id="A0A3N4LJ69"/>
<accession>A0A3N4LJ69</accession>
<protein>
    <submittedName>
        <fullName evidence="1">Uncharacterized protein</fullName>
    </submittedName>
</protein>
<proteinExistence type="predicted"/>
<dbReference type="Proteomes" id="UP000267821">
    <property type="component" value="Unassembled WGS sequence"/>
</dbReference>
<keyword evidence="2" id="KW-1185">Reference proteome</keyword>
<evidence type="ECO:0000313" key="1">
    <source>
        <dbReference type="EMBL" id="RPB22944.1"/>
    </source>
</evidence>
<reference evidence="1 2" key="1">
    <citation type="journal article" date="2018" name="Nat. Ecol. Evol.">
        <title>Pezizomycetes genomes reveal the molecular basis of ectomycorrhizal truffle lifestyle.</title>
        <authorList>
            <person name="Murat C."/>
            <person name="Payen T."/>
            <person name="Noel B."/>
            <person name="Kuo A."/>
            <person name="Morin E."/>
            <person name="Chen J."/>
            <person name="Kohler A."/>
            <person name="Krizsan K."/>
            <person name="Balestrini R."/>
            <person name="Da Silva C."/>
            <person name="Montanini B."/>
            <person name="Hainaut M."/>
            <person name="Levati E."/>
            <person name="Barry K.W."/>
            <person name="Belfiori B."/>
            <person name="Cichocki N."/>
            <person name="Clum A."/>
            <person name="Dockter R.B."/>
            <person name="Fauchery L."/>
            <person name="Guy J."/>
            <person name="Iotti M."/>
            <person name="Le Tacon F."/>
            <person name="Lindquist E.A."/>
            <person name="Lipzen A."/>
            <person name="Malagnac F."/>
            <person name="Mello A."/>
            <person name="Molinier V."/>
            <person name="Miyauchi S."/>
            <person name="Poulain J."/>
            <person name="Riccioni C."/>
            <person name="Rubini A."/>
            <person name="Sitrit Y."/>
            <person name="Splivallo R."/>
            <person name="Traeger S."/>
            <person name="Wang M."/>
            <person name="Zifcakova L."/>
            <person name="Wipf D."/>
            <person name="Zambonelli A."/>
            <person name="Paolocci F."/>
            <person name="Nowrousian M."/>
            <person name="Ottonello S."/>
            <person name="Baldrian P."/>
            <person name="Spatafora J.W."/>
            <person name="Henrissat B."/>
            <person name="Nagy L.G."/>
            <person name="Aury J.M."/>
            <person name="Wincker P."/>
            <person name="Grigoriev I.V."/>
            <person name="Bonfante P."/>
            <person name="Martin F.M."/>
        </authorList>
    </citation>
    <scope>NUCLEOTIDE SEQUENCE [LARGE SCALE GENOMIC DNA]</scope>
    <source>
        <strain evidence="1 2">ATCC MYA-4762</strain>
    </source>
</reference>
<sequence length="262" mass="29911">MCHFKEYFSGPVIEDPTYNPDAKPGCGHIFLMIREKPCRYWSASKTNRKICNITFEDDLTRIGEPLSGGQYSDAKVTMESKCWVPGCWNANPMTFDPQARWHTWGVGPGFSWMEVMSEGRYQGPPPQGAIKSSARIWSGTESRWMQRLCYMRYQLGKKLILEQDMPILPENQQSYELALTWQSEMTGAITGGRPRLSPLRPLYESWVMQIAAERASALSSCPYICQISVFPRHAEPYCPGAYGLDPYCPCNNHGRILDQSKW</sequence>
<dbReference type="EMBL" id="ML121549">
    <property type="protein sequence ID" value="RPB22944.1"/>
    <property type="molecule type" value="Genomic_DNA"/>
</dbReference>
<dbReference type="OrthoDB" id="5313628at2759"/>
<gene>
    <name evidence="1" type="ORF">L211DRAFT_869115</name>
</gene>
<dbReference type="InParanoid" id="A0A3N4LJ69"/>